<dbReference type="AlphaFoldDB" id="A0AAW2YP67"/>
<dbReference type="SUPFAM" id="SSF52151">
    <property type="entry name" value="FabD/lysophospholipase-like"/>
    <property type="match status" value="1"/>
</dbReference>
<feature type="transmembrane region" description="Helical" evidence="2">
    <location>
        <begin position="122"/>
        <end position="144"/>
    </location>
</feature>
<evidence type="ECO:0000256" key="1">
    <source>
        <dbReference type="SAM" id="MobiDB-lite"/>
    </source>
</evidence>
<feature type="transmembrane region" description="Helical" evidence="2">
    <location>
        <begin position="449"/>
        <end position="469"/>
    </location>
</feature>
<keyword evidence="2" id="KW-1133">Transmembrane helix</keyword>
<organism evidence="3 4">
    <name type="scientific">Acrasis kona</name>
    <dbReference type="NCBI Taxonomy" id="1008807"/>
    <lineage>
        <taxon>Eukaryota</taxon>
        <taxon>Discoba</taxon>
        <taxon>Heterolobosea</taxon>
        <taxon>Tetramitia</taxon>
        <taxon>Eutetramitia</taxon>
        <taxon>Acrasidae</taxon>
        <taxon>Acrasis</taxon>
    </lineage>
</organism>
<proteinExistence type="predicted"/>
<feature type="transmembrane region" description="Helical" evidence="2">
    <location>
        <begin position="635"/>
        <end position="663"/>
    </location>
</feature>
<feature type="transmembrane region" description="Helical" evidence="2">
    <location>
        <begin position="378"/>
        <end position="399"/>
    </location>
</feature>
<dbReference type="GO" id="GO:0005829">
    <property type="term" value="C:cytosol"/>
    <property type="evidence" value="ECO:0007669"/>
    <property type="project" value="TreeGrafter"/>
</dbReference>
<dbReference type="Gene3D" id="3.40.1090.10">
    <property type="entry name" value="Cytosolic phospholipase A2 catalytic domain"/>
    <property type="match status" value="2"/>
</dbReference>
<reference evidence="3 4" key="1">
    <citation type="submission" date="2024-03" db="EMBL/GenBank/DDBJ databases">
        <title>The Acrasis kona genome and developmental transcriptomes reveal deep origins of eukaryotic multicellular pathways.</title>
        <authorList>
            <person name="Sheikh S."/>
            <person name="Fu C.-J."/>
            <person name="Brown M.W."/>
            <person name="Baldauf S.L."/>
        </authorList>
    </citation>
    <scope>NUCLEOTIDE SEQUENCE [LARGE SCALE GENOMIC DNA]</scope>
    <source>
        <strain evidence="3 4">ATCC MYA-3509</strain>
    </source>
</reference>
<feature type="transmembrane region" description="Helical" evidence="2">
    <location>
        <begin position="91"/>
        <end position="110"/>
    </location>
</feature>
<keyword evidence="2" id="KW-0472">Membrane</keyword>
<gene>
    <name evidence="3" type="ORF">AKO1_010740</name>
</gene>
<feature type="transmembrane region" description="Helical" evidence="2">
    <location>
        <begin position="251"/>
        <end position="271"/>
    </location>
</feature>
<sequence length="892" mass="100786">MSKKVKRTSGGMVENVKVVNHDSQDSEDTHQTVSSKSTLGVSGSTYITAQQDENGILELEEVKEDEKKFIGDKNRCENGLAFSGNFVYQQVLKLIIGGGIRSATFAVGVLQHLAKAGMLEKFGYISSVSGGGFTVSSFFTHLNGMTNKPYTDIMKAQMYRMRKNIDYLTGDIISMAYFLLAVVFGVLHNVVFVLSLFFILASIIYSGYRPVTINKSGYFMPTDPNGRNCTPTVDSNSLLTCRQYAMSNLKYTYFTPLFNFMGFYDLEFYISNGNYTELSADDLWLVKAIGVLTVSFLMLGAIVVLYASLGKRSIFKKITNVLFERGEPEFWVHNWICEILKKSSHGLFFVLSCAPVITALVALCKLMIYVIGRYVTSSVISSVAVSQVVIVIGSVASLLKNQIGVISSLPLRLIVFVTMCILPLVLLSTLSMFCVWFLRQETFISQVELFSWCYCLVEALLFEHFSCALHDMYRTNIMRSFFYRGQDVDLSDLGVKNKHRFLYLANTCLNNYSAMNDKFPRTYHSFTMSQLHHGSVVTGYTRTKKVNTTTSTAMSVSGAALSINLGNIDKSYSSLFFRFTFSTLSLNLASWVQVYSVNFLSFLSTAAFALNFVISVTTFYFFLSGRYDNVLHPLLQLFILIQLLWPVVTSLIIEVVFFVYILIDNLLHNVKGKLYIDQNSWFAMIRRWPMNDLPIWRSLTQVFGVREVRSVRNVFLSDGGHFDNMGIYPLLQRRVKNILCFDGSEDKYYTLTDLYATLAMAKRDGLIKAVTGKPFDKPGHYQVDLFEPILPSAEEGRHLKITNGNHMKFKVIYSYHPYAEGTITFAKTTLMGEEGFMVKLVALGDKVFPNLTTIDQWFDVNTFDSYRLLGKFVSKCAASTFFATDEKTKTNE</sequence>
<feature type="transmembrane region" description="Helical" evidence="2">
    <location>
        <begin position="600"/>
        <end position="623"/>
    </location>
</feature>
<keyword evidence="4" id="KW-1185">Reference proteome</keyword>
<feature type="compositionally biased region" description="Basic and acidic residues" evidence="1">
    <location>
        <begin position="19"/>
        <end position="30"/>
    </location>
</feature>
<feature type="transmembrane region" description="Helical" evidence="2">
    <location>
        <begin position="190"/>
        <end position="208"/>
    </location>
</feature>
<dbReference type="PANTHER" id="PTHR10728:SF40">
    <property type="entry name" value="PATATIN FAMILY PROTEIN"/>
    <property type="match status" value="1"/>
</dbReference>
<accession>A0AAW2YP67</accession>
<feature type="region of interest" description="Disordered" evidence="1">
    <location>
        <begin position="18"/>
        <end position="37"/>
    </location>
</feature>
<feature type="transmembrane region" description="Helical" evidence="2">
    <location>
        <begin position="411"/>
        <end position="437"/>
    </location>
</feature>
<dbReference type="GO" id="GO:0046475">
    <property type="term" value="P:glycerophospholipid catabolic process"/>
    <property type="evidence" value="ECO:0007669"/>
    <property type="project" value="TreeGrafter"/>
</dbReference>
<evidence type="ECO:0000256" key="2">
    <source>
        <dbReference type="SAM" id="Phobius"/>
    </source>
</evidence>
<dbReference type="PANTHER" id="PTHR10728">
    <property type="entry name" value="CYTOSOLIC PHOSPHOLIPASE A2"/>
    <property type="match status" value="1"/>
</dbReference>
<dbReference type="EMBL" id="JAOPGA020000476">
    <property type="protein sequence ID" value="KAL0478894.1"/>
    <property type="molecule type" value="Genomic_DNA"/>
</dbReference>
<keyword evidence="2" id="KW-0812">Transmembrane</keyword>
<feature type="transmembrane region" description="Helical" evidence="2">
    <location>
        <begin position="283"/>
        <end position="307"/>
    </location>
</feature>
<dbReference type="InterPro" id="IPR016035">
    <property type="entry name" value="Acyl_Trfase/lysoPLipase"/>
</dbReference>
<feature type="transmembrane region" description="Helical" evidence="2">
    <location>
        <begin position="347"/>
        <end position="372"/>
    </location>
</feature>
<comment type="caution">
    <text evidence="3">The sequence shown here is derived from an EMBL/GenBank/DDBJ whole genome shotgun (WGS) entry which is preliminary data.</text>
</comment>
<evidence type="ECO:0000313" key="3">
    <source>
        <dbReference type="EMBL" id="KAL0478894.1"/>
    </source>
</evidence>
<evidence type="ECO:0000313" key="4">
    <source>
        <dbReference type="Proteomes" id="UP001431209"/>
    </source>
</evidence>
<protein>
    <submittedName>
        <fullName evidence="3">Cytosolic phospholipase</fullName>
    </submittedName>
</protein>
<dbReference type="Proteomes" id="UP001431209">
    <property type="component" value="Unassembled WGS sequence"/>
</dbReference>
<name>A0AAW2YP67_9EUKA</name>
<dbReference type="GO" id="GO:0004623">
    <property type="term" value="F:phospholipase A2 activity"/>
    <property type="evidence" value="ECO:0007669"/>
    <property type="project" value="TreeGrafter"/>
</dbReference>
<feature type="transmembrane region" description="Helical" evidence="2">
    <location>
        <begin position="165"/>
        <end position="184"/>
    </location>
</feature>